<evidence type="ECO:0000313" key="2">
    <source>
        <dbReference type="Proteomes" id="UP000502611"/>
    </source>
</evidence>
<reference evidence="1 2" key="1">
    <citation type="submission" date="2020-04" db="EMBL/GenBank/DDBJ databases">
        <title>The Whole Genome Analysis of High salt-tolerant Sphingobium yanoikuyae YC-XJ2 with Aryl organophosphorus flame retardants (aryl-OPFRs)-degrading capacity and characteristics of Related phosphotriesterase.</title>
        <authorList>
            <person name="Li X."/>
        </authorList>
    </citation>
    <scope>NUCLEOTIDE SEQUENCE [LARGE SCALE GENOMIC DNA]</scope>
    <source>
        <strain evidence="1 2">YC-XJ2</strain>
    </source>
</reference>
<gene>
    <name evidence="1" type="ORF">HH800_01850</name>
</gene>
<dbReference type="EMBL" id="CP053021">
    <property type="protein sequence ID" value="QJR01049.1"/>
    <property type="molecule type" value="Genomic_DNA"/>
</dbReference>
<sequence length="178" mass="19902">MKKWIAAAVAVVVIVGGIYLGSPYYAMHSLRTAALEADTDKLEARVDFPAVRESLKSQMSAAIMAKMQSDPEMRDNPFAALGALMIPAMIDRMIDSFVTPDGIAALVRGQKPTEKEKVEQNPDIESTSAYVNLDRFRVRLHNKKLDEEGPSFLLERRGFASWKLIKLEMPADLFEDKK</sequence>
<protein>
    <submittedName>
        <fullName evidence="1">DUF2939 domain-containing protein</fullName>
    </submittedName>
</protein>
<dbReference type="Proteomes" id="UP000502611">
    <property type="component" value="Chromosome"/>
</dbReference>
<accession>A0A6M4G1U3</accession>
<evidence type="ECO:0000313" key="1">
    <source>
        <dbReference type="EMBL" id="QJR01049.1"/>
    </source>
</evidence>
<dbReference type="InterPro" id="IPR021330">
    <property type="entry name" value="DUF2939"/>
</dbReference>
<dbReference type="RefSeq" id="WP_169860018.1">
    <property type="nucleotide sequence ID" value="NZ_CP053021.1"/>
</dbReference>
<proteinExistence type="predicted"/>
<dbReference type="Pfam" id="PF11159">
    <property type="entry name" value="DUF2939"/>
    <property type="match status" value="1"/>
</dbReference>
<organism evidence="1 2">
    <name type="scientific">Sphingobium yanoikuyae</name>
    <name type="common">Sphingomonas yanoikuyae</name>
    <dbReference type="NCBI Taxonomy" id="13690"/>
    <lineage>
        <taxon>Bacteria</taxon>
        <taxon>Pseudomonadati</taxon>
        <taxon>Pseudomonadota</taxon>
        <taxon>Alphaproteobacteria</taxon>
        <taxon>Sphingomonadales</taxon>
        <taxon>Sphingomonadaceae</taxon>
        <taxon>Sphingobium</taxon>
    </lineage>
</organism>
<name>A0A6M4G1U3_SPHYA</name>
<dbReference type="AlphaFoldDB" id="A0A6M4G1U3"/>